<evidence type="ECO:0000313" key="1">
    <source>
        <dbReference type="EMBL" id="SQI53953.1"/>
    </source>
</evidence>
<dbReference type="Proteomes" id="UP000249134">
    <property type="component" value="Chromosome 1"/>
</dbReference>
<dbReference type="RefSeq" id="WP_066136442.1">
    <property type="nucleotide sequence ID" value="NZ_CBCSGM010000001.1"/>
</dbReference>
<evidence type="ECO:0000313" key="2">
    <source>
        <dbReference type="Proteomes" id="UP000249134"/>
    </source>
</evidence>
<dbReference type="SUPFAM" id="SSF53850">
    <property type="entry name" value="Periplasmic binding protein-like II"/>
    <property type="match status" value="1"/>
</dbReference>
<dbReference type="EMBL" id="LS483476">
    <property type="protein sequence ID" value="SQI53953.1"/>
    <property type="molecule type" value="Genomic_DNA"/>
</dbReference>
<dbReference type="PROSITE" id="PS51257">
    <property type="entry name" value="PROKAR_LIPOPROTEIN"/>
    <property type="match status" value="1"/>
</dbReference>
<organism evidence="1 2">
    <name type="scientific">Lederbergia lenta</name>
    <name type="common">Bacillus lentus</name>
    <dbReference type="NCBI Taxonomy" id="1467"/>
    <lineage>
        <taxon>Bacteria</taxon>
        <taxon>Bacillati</taxon>
        <taxon>Bacillota</taxon>
        <taxon>Bacilli</taxon>
        <taxon>Bacillales</taxon>
        <taxon>Bacillaceae</taxon>
        <taxon>Lederbergia</taxon>
    </lineage>
</organism>
<reference evidence="1 2" key="1">
    <citation type="submission" date="2018-06" db="EMBL/GenBank/DDBJ databases">
        <authorList>
            <consortium name="Pathogen Informatics"/>
            <person name="Doyle S."/>
        </authorList>
    </citation>
    <scope>NUCLEOTIDE SEQUENCE [LARGE SCALE GENOMIC DNA]</scope>
    <source>
        <strain evidence="1 2">NCTC4824</strain>
    </source>
</reference>
<keyword evidence="2" id="KW-1185">Reference proteome</keyword>
<dbReference type="InterPro" id="IPR050490">
    <property type="entry name" value="Bact_solute-bd_prot1"/>
</dbReference>
<dbReference type="PANTHER" id="PTHR43649:SF12">
    <property type="entry name" value="DIACETYLCHITOBIOSE BINDING PROTEIN DASA"/>
    <property type="match status" value="1"/>
</dbReference>
<dbReference type="Pfam" id="PF13416">
    <property type="entry name" value="SBP_bac_8"/>
    <property type="match status" value="1"/>
</dbReference>
<dbReference type="STRING" id="1348624.GCA_001591545_00280"/>
<name>A0A2X4VSQ4_LEDLE</name>
<protein>
    <submittedName>
        <fullName evidence="1">Polysaccharide ABC transporter substrate-binding protein</fullName>
    </submittedName>
</protein>
<accession>A0A2X4VSQ4</accession>
<sequence>MKFKYGMVLTFFAFLIVLGGCKTKEAGSDNASKQVDTNDTSPVTFTFFNAEGAGKDIDTNKTKLGKMFEEETGVNFKMEHIVGDVNTKLGVMIASGDYPDVLVPGAPDKILEAEAFIPLNDLIDEYAPNLKKLYEPYLSQMTDEDGNIYFIPFGAEQGYLPNPNIDQGAFWIQRAVLKEFDYPKIKTLDQYFDLIEQYTEKYPKVDGKDTIGFTSLTDDWRFMAITNPPNHLAGYPNDGEVMVDKDTLEAKIYGNHEHTKRWLKKLNEMNSKGLFDKESFVSNYDEYLAKLTSGRVLGYFDYGWQAAQATNALRSAGDDDKEYMALPIVFDEDIKDQYIDPPAFVNNRGVGITVSAKDPVRIMKYFDLIAKEETQKLIMWGIEGETYEVDEDGRYYQTEEQLELTSNQEFREEFGFTYFEWNWPRGNGLFSDGNAWEPRRQTEVARANYSEGDKLLLDKYGVEVFADLFAEPDERPWYPAWSIELEQGTSAQIYTQRKMDLQRKHFPIMVMSSLKDFEGAWKDYTKEYSKLDVEEYEKTMTEEIKKKVESLN</sequence>
<dbReference type="AlphaFoldDB" id="A0A2X4VSQ4"/>
<dbReference type="CDD" id="cd13582">
    <property type="entry name" value="PBP2_AlgQ_like_3"/>
    <property type="match status" value="1"/>
</dbReference>
<dbReference type="Gene3D" id="3.40.190.10">
    <property type="entry name" value="Periplasmic binding protein-like II"/>
    <property type="match status" value="2"/>
</dbReference>
<gene>
    <name evidence="1" type="ORF">NCTC4824_01184</name>
</gene>
<dbReference type="PANTHER" id="PTHR43649">
    <property type="entry name" value="ARABINOSE-BINDING PROTEIN-RELATED"/>
    <property type="match status" value="1"/>
</dbReference>
<proteinExistence type="predicted"/>
<dbReference type="KEGG" id="blen:NCTC4824_01184"/>
<dbReference type="InterPro" id="IPR006059">
    <property type="entry name" value="SBP"/>
</dbReference>